<evidence type="ECO:0000313" key="5">
    <source>
        <dbReference type="EMBL" id="MCI3276749.1"/>
    </source>
</evidence>
<dbReference type="Pfam" id="PF13185">
    <property type="entry name" value="GAF_2"/>
    <property type="match status" value="1"/>
</dbReference>
<dbReference type="PROSITE" id="PS50921">
    <property type="entry name" value="ANTAR"/>
    <property type="match status" value="1"/>
</dbReference>
<comment type="caution">
    <text evidence="5">The sequence shown here is derived from an EMBL/GenBank/DDBJ whole genome shotgun (WGS) entry which is preliminary data.</text>
</comment>
<dbReference type="InterPro" id="IPR036388">
    <property type="entry name" value="WH-like_DNA-bd_sf"/>
</dbReference>
<feature type="region of interest" description="Disordered" evidence="3">
    <location>
        <begin position="255"/>
        <end position="283"/>
    </location>
</feature>
<keyword evidence="2" id="KW-0804">Transcription</keyword>
<evidence type="ECO:0000256" key="3">
    <source>
        <dbReference type="SAM" id="MobiDB-lite"/>
    </source>
</evidence>
<dbReference type="InterPro" id="IPR029016">
    <property type="entry name" value="GAF-like_dom_sf"/>
</dbReference>
<dbReference type="SUPFAM" id="SSF55781">
    <property type="entry name" value="GAF domain-like"/>
    <property type="match status" value="1"/>
</dbReference>
<dbReference type="InterPro" id="IPR003018">
    <property type="entry name" value="GAF"/>
</dbReference>
<organism evidence="5 6">
    <name type="scientific">Streptomyces cylindrosporus</name>
    <dbReference type="NCBI Taxonomy" id="2927583"/>
    <lineage>
        <taxon>Bacteria</taxon>
        <taxon>Bacillati</taxon>
        <taxon>Actinomycetota</taxon>
        <taxon>Actinomycetes</taxon>
        <taxon>Kitasatosporales</taxon>
        <taxon>Streptomycetaceae</taxon>
        <taxon>Streptomyces</taxon>
    </lineage>
</organism>
<reference evidence="5" key="1">
    <citation type="submission" date="2022-03" db="EMBL/GenBank/DDBJ databases">
        <title>Streptomyces 7R015 and 7R016 isolated from Barleria lupulina in Thailand.</title>
        <authorList>
            <person name="Kanchanasin P."/>
            <person name="Phongsopitanun W."/>
            <person name="Tanasupawat S."/>
        </authorList>
    </citation>
    <scope>NUCLEOTIDE SEQUENCE</scope>
    <source>
        <strain evidence="5">7R015</strain>
    </source>
</reference>
<proteinExistence type="predicted"/>
<accession>A0ABS9YII0</accession>
<gene>
    <name evidence="5" type="ORF">MQP27_37325</name>
</gene>
<dbReference type="EMBL" id="JALDAY010000013">
    <property type="protein sequence ID" value="MCI3276749.1"/>
    <property type="molecule type" value="Genomic_DNA"/>
</dbReference>
<name>A0ABS9YII0_9ACTN</name>
<feature type="domain" description="ANTAR" evidence="4">
    <location>
        <begin position="189"/>
        <end position="250"/>
    </location>
</feature>
<evidence type="ECO:0000259" key="4">
    <source>
        <dbReference type="PROSITE" id="PS50921"/>
    </source>
</evidence>
<keyword evidence="6" id="KW-1185">Reference proteome</keyword>
<protein>
    <submittedName>
        <fullName evidence="5">GAF and ANTAR domain-containing protein</fullName>
    </submittedName>
</protein>
<feature type="compositionally biased region" description="Basic and acidic residues" evidence="3">
    <location>
        <begin position="255"/>
        <end position="273"/>
    </location>
</feature>
<evidence type="ECO:0000313" key="6">
    <source>
        <dbReference type="Proteomes" id="UP001165269"/>
    </source>
</evidence>
<keyword evidence="1" id="KW-0805">Transcription regulation</keyword>
<evidence type="ECO:0000256" key="2">
    <source>
        <dbReference type="ARBA" id="ARBA00023163"/>
    </source>
</evidence>
<dbReference type="Pfam" id="PF03861">
    <property type="entry name" value="ANTAR"/>
    <property type="match status" value="1"/>
</dbReference>
<dbReference type="Gene3D" id="1.10.10.10">
    <property type="entry name" value="Winged helix-like DNA-binding domain superfamily/Winged helix DNA-binding domain"/>
    <property type="match status" value="1"/>
</dbReference>
<dbReference type="RefSeq" id="WP_242773672.1">
    <property type="nucleotide sequence ID" value="NZ_JALDAY010000013.1"/>
</dbReference>
<dbReference type="SMART" id="SM01012">
    <property type="entry name" value="ANTAR"/>
    <property type="match status" value="1"/>
</dbReference>
<sequence length="283" mass="29889">MPPDRSAQPPGDADPSRAEVRLRVVEVLSAAARGADTHQAPEALCRACVGLLPVTGASVSISGSAPAVRATWCASDRIAAQLAEAQYTLGDGPCQTALSEATPVLAADLAEGPDSRRWPVFAHQAVELGVRAVFSLPLGVGGPPIGTLDLYRDRPGGLSGSELAIALWTRDAVTFAVMNLHPRRNDGEQRPGDEVASWVEAAEAEHSEVHQAIGMVMVQLRVDPEEALDRMRARAFVQGRTVTEVARDVVARRLRLRTDAEGGQGDRKGRGDTGDDGLDGDPS</sequence>
<dbReference type="InterPro" id="IPR005561">
    <property type="entry name" value="ANTAR"/>
</dbReference>
<dbReference type="Gene3D" id="3.30.450.40">
    <property type="match status" value="1"/>
</dbReference>
<dbReference type="Proteomes" id="UP001165269">
    <property type="component" value="Unassembled WGS sequence"/>
</dbReference>
<evidence type="ECO:0000256" key="1">
    <source>
        <dbReference type="ARBA" id="ARBA00023015"/>
    </source>
</evidence>
<feature type="compositionally biased region" description="Acidic residues" evidence="3">
    <location>
        <begin position="274"/>
        <end position="283"/>
    </location>
</feature>